<proteinExistence type="predicted"/>
<protein>
    <submittedName>
        <fullName evidence="2">Uncharacterized protein</fullName>
    </submittedName>
</protein>
<gene>
    <name evidence="2" type="ORF">LTR24_002030</name>
</gene>
<name>A0ABR0KJ59_9EURO</name>
<feature type="compositionally biased region" description="Polar residues" evidence="1">
    <location>
        <begin position="229"/>
        <end position="238"/>
    </location>
</feature>
<reference evidence="2 3" key="1">
    <citation type="submission" date="2023-08" db="EMBL/GenBank/DDBJ databases">
        <title>Black Yeasts Isolated from many extreme environments.</title>
        <authorList>
            <person name="Coleine C."/>
            <person name="Stajich J.E."/>
            <person name="Selbmann L."/>
        </authorList>
    </citation>
    <scope>NUCLEOTIDE SEQUENCE [LARGE SCALE GENOMIC DNA]</scope>
    <source>
        <strain evidence="2 3">CCFEE 5885</strain>
    </source>
</reference>
<keyword evidence="3" id="KW-1185">Reference proteome</keyword>
<accession>A0ABR0KJ59</accession>
<evidence type="ECO:0000256" key="1">
    <source>
        <dbReference type="SAM" id="MobiDB-lite"/>
    </source>
</evidence>
<dbReference type="EMBL" id="JAVRRG010000016">
    <property type="protein sequence ID" value="KAK5097774.1"/>
    <property type="molecule type" value="Genomic_DNA"/>
</dbReference>
<feature type="compositionally biased region" description="Polar residues" evidence="1">
    <location>
        <begin position="211"/>
        <end position="222"/>
    </location>
</feature>
<sequence>MRPSKLLNFMPFAGSVTSVVITSPGNFHFAKTHTIDLPEQSIAIHNLPNTFIQMLDARAPSAIVNTIHITNIQETETGEPILTPHSVTLTTTTTSTVPVVTSTMSDAAESPLPPQISPVAPPACADSLCKQSVILGYSSPVTTAVAVWSSGHPGTQTLFTHSLTTSGHFTWDYTTPVATVMASSIDPSSFSYSFIESTTQQFSTTTPSISAGTVTPTDTVSTHGPPPEITTTDSFPTLSGVTTTEIPASWSNNITSPIPTVTSVHFTTVDPSTNTTAGTASATATFGDMTSTTTTIAATSSGFTQPNESTKTYGSLLKNKFAVLMAIAAVVNFSFAAM</sequence>
<comment type="caution">
    <text evidence="2">The sequence shown here is derived from an EMBL/GenBank/DDBJ whole genome shotgun (WGS) entry which is preliminary data.</text>
</comment>
<feature type="region of interest" description="Disordered" evidence="1">
    <location>
        <begin position="205"/>
        <end position="238"/>
    </location>
</feature>
<dbReference type="Proteomes" id="UP001345013">
    <property type="component" value="Unassembled WGS sequence"/>
</dbReference>
<evidence type="ECO:0000313" key="3">
    <source>
        <dbReference type="Proteomes" id="UP001345013"/>
    </source>
</evidence>
<organism evidence="2 3">
    <name type="scientific">Lithohypha guttulata</name>
    <dbReference type="NCBI Taxonomy" id="1690604"/>
    <lineage>
        <taxon>Eukaryota</taxon>
        <taxon>Fungi</taxon>
        <taxon>Dikarya</taxon>
        <taxon>Ascomycota</taxon>
        <taxon>Pezizomycotina</taxon>
        <taxon>Eurotiomycetes</taxon>
        <taxon>Chaetothyriomycetidae</taxon>
        <taxon>Chaetothyriales</taxon>
        <taxon>Trichomeriaceae</taxon>
        <taxon>Lithohypha</taxon>
    </lineage>
</organism>
<evidence type="ECO:0000313" key="2">
    <source>
        <dbReference type="EMBL" id="KAK5097774.1"/>
    </source>
</evidence>